<keyword evidence="1" id="KW-0812">Transmembrane</keyword>
<evidence type="ECO:0000313" key="2">
    <source>
        <dbReference type="EMBL" id="QHU20066.1"/>
    </source>
</evidence>
<protein>
    <submittedName>
        <fullName evidence="2">Uncharacterized protein</fullName>
    </submittedName>
</protein>
<organism evidence="2">
    <name type="scientific">viral metagenome</name>
    <dbReference type="NCBI Taxonomy" id="1070528"/>
    <lineage>
        <taxon>unclassified sequences</taxon>
        <taxon>metagenomes</taxon>
        <taxon>organismal metagenomes</taxon>
    </lineage>
</organism>
<keyword evidence="1" id="KW-0472">Membrane</keyword>
<feature type="transmembrane region" description="Helical" evidence="1">
    <location>
        <begin position="20"/>
        <end position="38"/>
    </location>
</feature>
<sequence>MSGLQLSNLSCGNDGVSAGFMGAINGALGVIGLGGILGNTSQQDSQKALSDANAQLQKETSEWNSAILNQKLNDIILATNINKSIQNAAEAQQNVVNEILGEKIQTNSLMIGVLAILVLFLIFYDIM</sequence>
<reference evidence="2" key="1">
    <citation type="journal article" date="2020" name="Nature">
        <title>Giant virus diversity and host interactions through global metagenomics.</title>
        <authorList>
            <person name="Schulz F."/>
            <person name="Roux S."/>
            <person name="Paez-Espino D."/>
            <person name="Jungbluth S."/>
            <person name="Walsh D.A."/>
            <person name="Denef V.J."/>
            <person name="McMahon K.D."/>
            <person name="Konstantinidis K.T."/>
            <person name="Eloe-Fadrosh E.A."/>
            <person name="Kyrpides N.C."/>
            <person name="Woyke T."/>
        </authorList>
    </citation>
    <scope>NUCLEOTIDE SEQUENCE</scope>
    <source>
        <strain evidence="2">GVMAG-S-3300013014-136</strain>
    </source>
</reference>
<name>A0A6C0KSE0_9ZZZZ</name>
<dbReference type="AlphaFoldDB" id="A0A6C0KSE0"/>
<keyword evidence="1" id="KW-1133">Transmembrane helix</keyword>
<dbReference type="EMBL" id="MN740961">
    <property type="protein sequence ID" value="QHU20066.1"/>
    <property type="molecule type" value="Genomic_DNA"/>
</dbReference>
<proteinExistence type="predicted"/>
<feature type="transmembrane region" description="Helical" evidence="1">
    <location>
        <begin position="109"/>
        <end position="126"/>
    </location>
</feature>
<accession>A0A6C0KSE0</accession>
<evidence type="ECO:0000256" key="1">
    <source>
        <dbReference type="SAM" id="Phobius"/>
    </source>
</evidence>